<dbReference type="RefSeq" id="WP_107141838.1">
    <property type="nucleotide sequence ID" value="NZ_CP028324.1"/>
</dbReference>
<proteinExistence type="predicted"/>
<organism evidence="1 2">
    <name type="scientific">Pseudoduganella armeniaca</name>
    <dbReference type="NCBI Taxonomy" id="2072590"/>
    <lineage>
        <taxon>Bacteria</taxon>
        <taxon>Pseudomonadati</taxon>
        <taxon>Pseudomonadota</taxon>
        <taxon>Betaproteobacteria</taxon>
        <taxon>Burkholderiales</taxon>
        <taxon>Oxalobacteraceae</taxon>
        <taxon>Telluria group</taxon>
        <taxon>Pseudoduganella</taxon>
    </lineage>
</organism>
<name>A0A2R4CAE3_9BURK</name>
<accession>A0A2R4CAE3</accession>
<gene>
    <name evidence="1" type="ORF">C9I28_12895</name>
</gene>
<protein>
    <submittedName>
        <fullName evidence="1">Uncharacterized protein</fullName>
    </submittedName>
</protein>
<reference evidence="1 2" key="1">
    <citation type="submission" date="2018-03" db="EMBL/GenBank/DDBJ databases">
        <title>Massilia armeniaca sp. nov., isolated from desert soil.</title>
        <authorList>
            <person name="Huang H."/>
            <person name="Ren M."/>
        </authorList>
    </citation>
    <scope>NUCLEOTIDE SEQUENCE [LARGE SCALE GENOMIC DNA]</scope>
    <source>
        <strain evidence="1 2">ZMN-3</strain>
    </source>
</reference>
<dbReference type="KEGG" id="masz:C9I28_12895"/>
<evidence type="ECO:0000313" key="1">
    <source>
        <dbReference type="EMBL" id="AVR96490.1"/>
    </source>
</evidence>
<keyword evidence="2" id="KW-1185">Reference proteome</keyword>
<dbReference type="EMBL" id="CP028324">
    <property type="protein sequence ID" value="AVR96490.1"/>
    <property type="molecule type" value="Genomic_DNA"/>
</dbReference>
<dbReference type="Proteomes" id="UP000240505">
    <property type="component" value="Chromosome"/>
</dbReference>
<evidence type="ECO:0000313" key="2">
    <source>
        <dbReference type="Proteomes" id="UP000240505"/>
    </source>
</evidence>
<sequence>MGIRDTILATVALALCLLTLAGIVSTDVYSHTAGAEAKGLGALQREVLSGTQLAAASASEMAASAGAAR</sequence>
<dbReference type="AlphaFoldDB" id="A0A2R4CAE3"/>